<organism evidence="1 2">
    <name type="scientific">Marivivens niveibacter</name>
    <dbReference type="NCBI Taxonomy" id="1930667"/>
    <lineage>
        <taxon>Bacteria</taxon>
        <taxon>Pseudomonadati</taxon>
        <taxon>Pseudomonadota</taxon>
        <taxon>Alphaproteobacteria</taxon>
        <taxon>Rhodobacterales</taxon>
        <taxon>Paracoccaceae</taxon>
        <taxon>Marivivens group</taxon>
        <taxon>Marivivens</taxon>
    </lineage>
</organism>
<dbReference type="EMBL" id="MSPP01000003">
    <property type="protein sequence ID" value="OUD08931.1"/>
    <property type="molecule type" value="Genomic_DNA"/>
</dbReference>
<keyword evidence="2" id="KW-1185">Reference proteome</keyword>
<dbReference type="OrthoDB" id="5523400at2"/>
<proteinExistence type="predicted"/>
<accession>A0A251WXC6</accession>
<protein>
    <submittedName>
        <fullName evidence="1">Uncharacterized protein</fullName>
    </submittedName>
</protein>
<comment type="caution">
    <text evidence="1">The sequence shown here is derived from an EMBL/GenBank/DDBJ whole genome shotgun (WGS) entry which is preliminary data.</text>
</comment>
<dbReference type="AlphaFoldDB" id="A0A251WXC6"/>
<gene>
    <name evidence="1" type="ORF">BVC71_09435</name>
</gene>
<evidence type="ECO:0000313" key="1">
    <source>
        <dbReference type="EMBL" id="OUD08931.1"/>
    </source>
</evidence>
<reference evidence="1 2" key="1">
    <citation type="submission" date="2016-12" db="EMBL/GenBank/DDBJ databases">
        <title>The draft genome sequence of HSLHS2.</title>
        <authorList>
            <person name="Hu D."/>
            <person name="Wang L."/>
            <person name="Shao Z."/>
        </authorList>
    </citation>
    <scope>NUCLEOTIDE SEQUENCE [LARGE SCALE GENOMIC DNA]</scope>
    <source>
        <strain evidence="1">MCCC 1A06712</strain>
    </source>
</reference>
<evidence type="ECO:0000313" key="2">
    <source>
        <dbReference type="Proteomes" id="UP000194664"/>
    </source>
</evidence>
<dbReference type="Proteomes" id="UP000194664">
    <property type="component" value="Unassembled WGS sequence"/>
</dbReference>
<name>A0A251WXC6_9RHOB</name>
<sequence>MRKLKLCGYDLNGLVDRVAKNWTFTAGGDTLIGGENLSQPIVAPSIVRLLGDRKPIWVGGAQASFAPHGRGGGWGDIGKVENRMLVREVLADQGADRDQLAACMSGLASGARFSVVSIDEHDAAIEQLQERLISAIAKARLGRPLLVWRSVLVVLGQLLDAGEAFAPKDKMKVGVISHNASGLSLQTLILRSTNLETGPEFAPERRQNAELVATSQGYEGLLKRAQAKFERKIDLSSEQCAQFEAQLKLALHGRSDEVLTRNSRGAFVHIPAFDCSTEQKPIEGDVFGKLDGCDIVLFETLSEGSTRKFLFEDIQRRLSLPLILTKPEVVARGALEAARRLSNGYPVYFDFLPTISTIVLKDFSAKNFDLVNADETLPAGRIYRSKSPAKFAMQPGQSSISIYLKKQMIDRPRKAKIDIGAGADEIVPVGLSVEQAPAAGRAKLIVESPSLSRQFFIDWDSAEELSQTWDELLEELSEGSASIPKRLVLPSSMDLWNGIDGNEGIAEIVTREALKKSPDWKTLAKAFARSYKRAYPISSEGEIPKEVDDDVLRSLDDLTDRALVDVMDRLEARRPGENETLQFLTWQFKRVDPKLTSALLQILHERNSKGRHITVRYPGSWVLFYQGVGRTCSDTTREQEAINVMLHNSTAPWNWRHQTAALAFILSRSDTAPMHLSQTEVSFLTSKALEEFSEQLGSNYTKFNYAPFLLGGLIRWRLKSPYAFMLGSDPLAEKVQAAILKTIADLQRLSRNSWEEKAKAERYTRVLEGLLDELNGVSSNPDLLLDLFNLKDSS</sequence>
<dbReference type="RefSeq" id="WP_086451416.1">
    <property type="nucleotide sequence ID" value="NZ_MSPP01000003.1"/>
</dbReference>